<dbReference type="GO" id="GO:0008017">
    <property type="term" value="F:microtubule binding"/>
    <property type="evidence" value="ECO:0007669"/>
    <property type="project" value="InterPro"/>
</dbReference>
<dbReference type="InterPro" id="IPR027417">
    <property type="entry name" value="P-loop_NTPase"/>
</dbReference>
<feature type="compositionally biased region" description="Basic and acidic residues" evidence="8">
    <location>
        <begin position="314"/>
        <end position="327"/>
    </location>
</feature>
<feature type="compositionally biased region" description="Basic and acidic residues" evidence="8">
    <location>
        <begin position="725"/>
        <end position="735"/>
    </location>
</feature>
<dbReference type="InParanoid" id="A0A0G4FWB1"/>
<keyword evidence="6" id="KW-0505">Motor protein</keyword>
<feature type="coiled-coil region" evidence="7">
    <location>
        <begin position="610"/>
        <end position="687"/>
    </location>
</feature>
<evidence type="ECO:0000256" key="2">
    <source>
        <dbReference type="ARBA" id="ARBA00022490"/>
    </source>
</evidence>
<dbReference type="PANTHER" id="PTHR47969:SF15">
    <property type="entry name" value="CHROMOSOME-ASSOCIATED KINESIN KIF4A-RELATED"/>
    <property type="match status" value="1"/>
</dbReference>
<evidence type="ECO:0000256" key="5">
    <source>
        <dbReference type="ARBA" id="ARBA00023054"/>
    </source>
</evidence>
<evidence type="ECO:0000256" key="1">
    <source>
        <dbReference type="ARBA" id="ARBA00004496"/>
    </source>
</evidence>
<feature type="compositionally biased region" description="Polar residues" evidence="8">
    <location>
        <begin position="244"/>
        <end position="275"/>
    </location>
</feature>
<comment type="subcellular location">
    <subcellularLocation>
        <location evidence="1">Cytoplasm</location>
    </subcellularLocation>
</comment>
<evidence type="ECO:0000256" key="6">
    <source>
        <dbReference type="PROSITE-ProRule" id="PRU00283"/>
    </source>
</evidence>
<dbReference type="OrthoDB" id="3176171at2759"/>
<keyword evidence="11" id="KW-1185">Reference proteome</keyword>
<dbReference type="GO" id="GO:0005524">
    <property type="term" value="F:ATP binding"/>
    <property type="evidence" value="ECO:0007669"/>
    <property type="project" value="UniProtKB-UniRule"/>
</dbReference>
<keyword evidence="5 7" id="KW-0175">Coiled coil</keyword>
<dbReference type="EMBL" id="CDMY01000510">
    <property type="protein sequence ID" value="CEM19270.1"/>
    <property type="molecule type" value="Genomic_DNA"/>
</dbReference>
<dbReference type="AlphaFoldDB" id="A0A0G4FWB1"/>
<feature type="compositionally biased region" description="Acidic residues" evidence="8">
    <location>
        <begin position="789"/>
        <end position="798"/>
    </location>
</feature>
<evidence type="ECO:0000256" key="8">
    <source>
        <dbReference type="SAM" id="MobiDB-lite"/>
    </source>
</evidence>
<feature type="compositionally biased region" description="Low complexity" evidence="8">
    <location>
        <begin position="187"/>
        <end position="207"/>
    </location>
</feature>
<evidence type="ECO:0000313" key="10">
    <source>
        <dbReference type="EMBL" id="CEM19270.1"/>
    </source>
</evidence>
<comment type="similarity">
    <text evidence="6">Belongs to the TRAFAC class myosin-kinesin ATPase superfamily. Kinesin family.</text>
</comment>
<accession>A0A0G4FWB1</accession>
<feature type="coiled-coil region" evidence="7">
    <location>
        <begin position="864"/>
        <end position="891"/>
    </location>
</feature>
<dbReference type="GO" id="GO:0051231">
    <property type="term" value="P:spindle elongation"/>
    <property type="evidence" value="ECO:0007669"/>
    <property type="project" value="TreeGrafter"/>
</dbReference>
<dbReference type="Proteomes" id="UP000041254">
    <property type="component" value="Unassembled WGS sequence"/>
</dbReference>
<dbReference type="STRING" id="1169540.A0A0G4FWB1"/>
<dbReference type="VEuPathDB" id="CryptoDB:Vbra_16351"/>
<dbReference type="GO" id="GO:0003777">
    <property type="term" value="F:microtubule motor activity"/>
    <property type="evidence" value="ECO:0007669"/>
    <property type="project" value="InterPro"/>
</dbReference>
<proteinExistence type="inferred from homology"/>
<dbReference type="SMART" id="SM00129">
    <property type="entry name" value="KISc"/>
    <property type="match status" value="1"/>
</dbReference>
<sequence>MADIEAGSENGLDHDEGPPTPIINVFIRVRPPADSGQRVQDLLAFGEEDDTTLITIRDPHSHATNALQEYSYAFDRVFQPSVTQAEIQENVGLPMLEHVFDGGMACMLSYGQTNSGKSYTVFGEMGKDAAEDERGVVPRVVEGVFDRIKGEHSGTKVEVTLSMVEVHMDQVRDIFGVQSSPATASRPISSLSSKPPQSRPRSTTPSTMATAHRPDSRQTITTPSRSPNPPSPSPSPDEDIIHSRPTSALMTRPQSAHPQSRTRPPSATSDTNTTKRQVRPMSATAAGTSTRVPSGGRTRSVVTPSIEHGSSSEGRGDRERGRISRQDSLPLHERMDGEVYVKDLSSFIVTSAREVETLIQGAFQTRSQAAGAGLDTSHTVLFIRITQMEGYYPGALPEEVDTTTGMLCFVDLAGSDRPVRTNREGILIKETLSTLGKVLLSMGSSDTTHPPYRDSKLTRLLQPVLSRGPLIFLVINLHPHADNFEECRNALAFADRCQSARPSPTINVITEGQKASHERHVQRLLAEIQDLQKQLNQQKETMQASYHKQLSRQLTAETPPPTAAAPAPEPTKAKKGRFEAKSLTERPEKDETAAERDTRLECYAMRLGLDETMRGESEEWKRRKEQLKRQLEFLESSHPVEFAVVRDMATEQRQEVSVALRQERERAREAEDRKAQLLTKLDKLRQKWYQEEKVLNGKLRHSAETIAQLRHTLTDNDIRHQQQVAREKQRQEKDQQSLQRRATTVPKAQTALLRRLSQSPVRGPGSQHITTAALAALASPQPPLACDRDVDEATEASEDDGKAATRALADTLGRLRSDHQSRAGDAVKQRVNRALLKRKKEDEALSESLERTKGETVRQYQYWMQQVRSRLDECRSRYSQYRRRFRRARLQLHLDQSYLLQLANDLNRMVSDLEMGTWPTGYWSKIATQDAHILNQWAKIRLAFDKEKENEQYPALSAEGTPLTKTDLHPFVERFLATQKRVDRYIARVQRESEGDTTKGADRGRRLERTASVPAFCEDSNDAADLREMLTSLREHYMATTALPPQTTGAFAPEQLSRLINHRTVSTICALEEQLEHYRRMHEHQRRQTQNLRVAFDSCQRVLGRSTQQQQQQQLQQQRTQRSLA</sequence>
<dbReference type="Pfam" id="PF00225">
    <property type="entry name" value="Kinesin"/>
    <property type="match status" value="2"/>
</dbReference>
<feature type="compositionally biased region" description="Pro residues" evidence="8">
    <location>
        <begin position="226"/>
        <end position="235"/>
    </location>
</feature>
<dbReference type="SUPFAM" id="SSF52540">
    <property type="entry name" value="P-loop containing nucleoside triphosphate hydrolases"/>
    <property type="match status" value="1"/>
</dbReference>
<feature type="region of interest" description="Disordered" evidence="8">
    <location>
        <begin position="177"/>
        <end position="327"/>
    </location>
</feature>
<dbReference type="GO" id="GO:0007052">
    <property type="term" value="P:mitotic spindle organization"/>
    <property type="evidence" value="ECO:0007669"/>
    <property type="project" value="TreeGrafter"/>
</dbReference>
<dbReference type="PRINTS" id="PR00380">
    <property type="entry name" value="KINESINHEAVY"/>
</dbReference>
<feature type="compositionally biased region" description="Basic and acidic residues" evidence="8">
    <location>
        <begin position="576"/>
        <end position="596"/>
    </location>
</feature>
<dbReference type="GO" id="GO:0005875">
    <property type="term" value="C:microtubule associated complex"/>
    <property type="evidence" value="ECO:0007669"/>
    <property type="project" value="TreeGrafter"/>
</dbReference>
<feature type="compositionally biased region" description="Pro residues" evidence="8">
    <location>
        <begin position="558"/>
        <end position="569"/>
    </location>
</feature>
<dbReference type="InterPro" id="IPR001752">
    <property type="entry name" value="Kinesin_motor_dom"/>
</dbReference>
<keyword evidence="3 6" id="KW-0547">Nucleotide-binding</keyword>
<feature type="region of interest" description="Disordered" evidence="8">
    <location>
        <begin position="780"/>
        <end position="803"/>
    </location>
</feature>
<reference evidence="10 11" key="1">
    <citation type="submission" date="2014-11" db="EMBL/GenBank/DDBJ databases">
        <authorList>
            <person name="Zhu J."/>
            <person name="Qi W."/>
            <person name="Song R."/>
        </authorList>
    </citation>
    <scope>NUCLEOTIDE SEQUENCE [LARGE SCALE GENOMIC DNA]</scope>
</reference>
<gene>
    <name evidence="10" type="ORF">Vbra_16351</name>
</gene>
<protein>
    <recommendedName>
        <fullName evidence="9">Kinesin motor domain-containing protein</fullName>
    </recommendedName>
</protein>
<dbReference type="PROSITE" id="PS50067">
    <property type="entry name" value="KINESIN_MOTOR_2"/>
    <property type="match status" value="1"/>
</dbReference>
<feature type="region of interest" description="Disordered" evidence="8">
    <location>
        <begin position="539"/>
        <end position="596"/>
    </location>
</feature>
<evidence type="ECO:0000259" key="9">
    <source>
        <dbReference type="PROSITE" id="PS50067"/>
    </source>
</evidence>
<evidence type="ECO:0000313" key="11">
    <source>
        <dbReference type="Proteomes" id="UP000041254"/>
    </source>
</evidence>
<organism evidence="10 11">
    <name type="scientific">Vitrella brassicaformis (strain CCMP3155)</name>
    <dbReference type="NCBI Taxonomy" id="1169540"/>
    <lineage>
        <taxon>Eukaryota</taxon>
        <taxon>Sar</taxon>
        <taxon>Alveolata</taxon>
        <taxon>Colpodellida</taxon>
        <taxon>Vitrellaceae</taxon>
        <taxon>Vitrella</taxon>
    </lineage>
</organism>
<feature type="domain" description="Kinesin motor" evidence="9">
    <location>
        <begin position="22"/>
        <end position="500"/>
    </location>
</feature>
<feature type="compositionally biased region" description="Polar residues" evidence="8">
    <location>
        <begin position="539"/>
        <end position="554"/>
    </location>
</feature>
<dbReference type="InterPro" id="IPR036961">
    <property type="entry name" value="Kinesin_motor_dom_sf"/>
</dbReference>
<dbReference type="PANTHER" id="PTHR47969">
    <property type="entry name" value="CHROMOSOME-ASSOCIATED KINESIN KIF4A-RELATED"/>
    <property type="match status" value="1"/>
</dbReference>
<dbReference type="GO" id="GO:0007018">
    <property type="term" value="P:microtubule-based movement"/>
    <property type="evidence" value="ECO:0007669"/>
    <property type="project" value="InterPro"/>
</dbReference>
<feature type="binding site" evidence="6">
    <location>
        <begin position="111"/>
        <end position="118"/>
    </location>
    <ligand>
        <name>ATP</name>
        <dbReference type="ChEBI" id="CHEBI:30616"/>
    </ligand>
</feature>
<evidence type="ECO:0000256" key="4">
    <source>
        <dbReference type="ARBA" id="ARBA00022840"/>
    </source>
</evidence>
<feature type="region of interest" description="Disordered" evidence="8">
    <location>
        <begin position="725"/>
        <end position="749"/>
    </location>
</feature>
<dbReference type="Gene3D" id="3.40.850.10">
    <property type="entry name" value="Kinesin motor domain"/>
    <property type="match status" value="2"/>
</dbReference>
<evidence type="ECO:0000256" key="7">
    <source>
        <dbReference type="SAM" id="Coils"/>
    </source>
</evidence>
<keyword evidence="4 6" id="KW-0067">ATP-binding</keyword>
<evidence type="ECO:0000256" key="3">
    <source>
        <dbReference type="ARBA" id="ARBA00022741"/>
    </source>
</evidence>
<name>A0A0G4FWB1_VITBC</name>
<dbReference type="InterPro" id="IPR027640">
    <property type="entry name" value="Kinesin-like_fam"/>
</dbReference>
<keyword evidence="2" id="KW-0963">Cytoplasm</keyword>